<sequence>MEWDPLDFTETRHSGGPRKCHTGVGLYRRRAEEAGEEPPPAKKGEGGVLWWRTREVKGCTTSTCLHIILTSKLSQPLWLFSWTNENDI</sequence>
<proteinExistence type="predicted"/>
<reference evidence="1" key="2">
    <citation type="journal article" date="2015" name="Data Brief">
        <title>Shoot transcriptome of the giant reed, Arundo donax.</title>
        <authorList>
            <person name="Barrero R.A."/>
            <person name="Guerrero F.D."/>
            <person name="Moolhuijzen P."/>
            <person name="Goolsby J.A."/>
            <person name="Tidwell J."/>
            <person name="Bellgard S.E."/>
            <person name="Bellgard M.I."/>
        </authorList>
    </citation>
    <scope>NUCLEOTIDE SEQUENCE</scope>
    <source>
        <tissue evidence="1">Shoot tissue taken approximately 20 cm above the soil surface</tissue>
    </source>
</reference>
<organism evidence="1">
    <name type="scientific">Arundo donax</name>
    <name type="common">Giant reed</name>
    <name type="synonym">Donax arundinaceus</name>
    <dbReference type="NCBI Taxonomy" id="35708"/>
    <lineage>
        <taxon>Eukaryota</taxon>
        <taxon>Viridiplantae</taxon>
        <taxon>Streptophyta</taxon>
        <taxon>Embryophyta</taxon>
        <taxon>Tracheophyta</taxon>
        <taxon>Spermatophyta</taxon>
        <taxon>Magnoliopsida</taxon>
        <taxon>Liliopsida</taxon>
        <taxon>Poales</taxon>
        <taxon>Poaceae</taxon>
        <taxon>PACMAD clade</taxon>
        <taxon>Arundinoideae</taxon>
        <taxon>Arundineae</taxon>
        <taxon>Arundo</taxon>
    </lineage>
</organism>
<name>A0A0A9G1Q5_ARUDO</name>
<reference evidence="1" key="1">
    <citation type="submission" date="2014-09" db="EMBL/GenBank/DDBJ databases">
        <authorList>
            <person name="Magalhaes I.L.F."/>
            <person name="Oliveira U."/>
            <person name="Santos F.R."/>
            <person name="Vidigal T.H.D.A."/>
            <person name="Brescovit A.D."/>
            <person name="Santos A.J."/>
        </authorList>
    </citation>
    <scope>NUCLEOTIDE SEQUENCE</scope>
    <source>
        <tissue evidence="1">Shoot tissue taken approximately 20 cm above the soil surface</tissue>
    </source>
</reference>
<protein>
    <submittedName>
        <fullName evidence="1">Uncharacterized protein</fullName>
    </submittedName>
</protein>
<dbReference type="EMBL" id="GBRH01183353">
    <property type="protein sequence ID" value="JAE14543.1"/>
    <property type="molecule type" value="Transcribed_RNA"/>
</dbReference>
<dbReference type="AlphaFoldDB" id="A0A0A9G1Q5"/>
<accession>A0A0A9G1Q5</accession>
<evidence type="ECO:0000313" key="1">
    <source>
        <dbReference type="EMBL" id="JAE14543.1"/>
    </source>
</evidence>